<sequence length="441" mass="48284">MNRLVILLLIWLAPLCAIAQQQVLLNNVQLFNGKDNKTTLVNVLITANVISRISKDPIPTNKSMMVTIIDGRQRFLMPGLIDAHWHSFMCANTMQDMMLGEQSFLFIRAAKESERTLLRGFTSIRDLAGPVFGIKRAIDQGIQPGPRIYPSGAMISQTSGHGDFRLPVDPPRMSSHTIAAPEALGVGIVADGAYEVLVATREQLRHGATQIKLAAGGGVASLYDPLEATQYSVEEMKAAVQAAGDWGTYVTVHAYTTEAIKRAVAAGVKCIDHGHLMDEECVKLLADKGIWLSMQPFGGPDGNAYADPKQAADSKKVGEGSDHVYEWAKKYKVKLAWGTDLLFNPGATKNQNQLLLRMKNWFSNFEVLKMATYDNAQLLALSGPRNPYPGKLGVLEEGALADMLLVDGDILQHLELLGDPEKNLLLIIKDGKIYKNILPQP</sequence>
<dbReference type="Gene3D" id="2.30.40.10">
    <property type="entry name" value="Urease, subunit C, domain 1"/>
    <property type="match status" value="1"/>
</dbReference>
<gene>
    <name evidence="3" type="ORF">SAMN04488122_5722</name>
</gene>
<dbReference type="PANTHER" id="PTHR43135:SF3">
    <property type="entry name" value="ALPHA-D-RIBOSE 1-METHYLPHOSPHONATE 5-TRIPHOSPHATE DIPHOSPHATASE"/>
    <property type="match status" value="1"/>
</dbReference>
<dbReference type="STRING" id="29529.SAMN04488122_5722"/>
<name>A0A1I0SB17_9BACT</name>
<accession>A0A1I0SB17</accession>
<dbReference type="InterPro" id="IPR032466">
    <property type="entry name" value="Metal_Hydrolase"/>
</dbReference>
<dbReference type="Pfam" id="PF01979">
    <property type="entry name" value="Amidohydro_1"/>
    <property type="match status" value="1"/>
</dbReference>
<dbReference type="SUPFAM" id="SSF51338">
    <property type="entry name" value="Composite domain of metallo-dependent hydrolases"/>
    <property type="match status" value="2"/>
</dbReference>
<dbReference type="GO" id="GO:0016810">
    <property type="term" value="F:hydrolase activity, acting on carbon-nitrogen (but not peptide) bonds"/>
    <property type="evidence" value="ECO:0007669"/>
    <property type="project" value="InterPro"/>
</dbReference>
<keyword evidence="1" id="KW-0732">Signal</keyword>
<evidence type="ECO:0000313" key="4">
    <source>
        <dbReference type="Proteomes" id="UP000199310"/>
    </source>
</evidence>
<dbReference type="PANTHER" id="PTHR43135">
    <property type="entry name" value="ALPHA-D-RIBOSE 1-METHYLPHOSPHONATE 5-TRIPHOSPHATE DIPHOSPHATASE"/>
    <property type="match status" value="1"/>
</dbReference>
<dbReference type="RefSeq" id="WP_089901227.1">
    <property type="nucleotide sequence ID" value="NZ_FOJG01000002.1"/>
</dbReference>
<feature type="chain" id="PRO_5011623505" evidence="1">
    <location>
        <begin position="20"/>
        <end position="441"/>
    </location>
</feature>
<dbReference type="EMBL" id="FOJG01000002">
    <property type="protein sequence ID" value="SEW53859.1"/>
    <property type="molecule type" value="Genomic_DNA"/>
</dbReference>
<reference evidence="4" key="1">
    <citation type="submission" date="2016-10" db="EMBL/GenBank/DDBJ databases">
        <authorList>
            <person name="Varghese N."/>
            <person name="Submissions S."/>
        </authorList>
    </citation>
    <scope>NUCLEOTIDE SEQUENCE [LARGE SCALE GENOMIC DNA]</scope>
    <source>
        <strain evidence="4">DSM 3695</strain>
    </source>
</reference>
<dbReference type="InterPro" id="IPR006680">
    <property type="entry name" value="Amidohydro-rel"/>
</dbReference>
<evidence type="ECO:0000313" key="3">
    <source>
        <dbReference type="EMBL" id="SEW53859.1"/>
    </source>
</evidence>
<dbReference type="OrthoDB" id="9797498at2"/>
<proteinExistence type="predicted"/>
<feature type="signal peptide" evidence="1">
    <location>
        <begin position="1"/>
        <end position="19"/>
    </location>
</feature>
<evidence type="ECO:0000256" key="1">
    <source>
        <dbReference type="SAM" id="SignalP"/>
    </source>
</evidence>
<dbReference type="Gene3D" id="3.20.20.140">
    <property type="entry name" value="Metal-dependent hydrolases"/>
    <property type="match status" value="1"/>
</dbReference>
<dbReference type="CDD" id="cd01299">
    <property type="entry name" value="Met_dep_hydrolase_A"/>
    <property type="match status" value="1"/>
</dbReference>
<feature type="domain" description="Amidohydrolase-related" evidence="2">
    <location>
        <begin position="75"/>
        <end position="432"/>
    </location>
</feature>
<evidence type="ECO:0000259" key="2">
    <source>
        <dbReference type="Pfam" id="PF01979"/>
    </source>
</evidence>
<dbReference type="Proteomes" id="UP000199310">
    <property type="component" value="Unassembled WGS sequence"/>
</dbReference>
<protein>
    <submittedName>
        <fullName evidence="3">Imidazolonepropionase</fullName>
    </submittedName>
</protein>
<dbReference type="SUPFAM" id="SSF51556">
    <property type="entry name" value="Metallo-dependent hydrolases"/>
    <property type="match status" value="1"/>
</dbReference>
<dbReference type="InterPro" id="IPR051781">
    <property type="entry name" value="Metallo-dep_Hydrolase"/>
</dbReference>
<dbReference type="AlphaFoldDB" id="A0A1I0SB17"/>
<dbReference type="InterPro" id="IPR057744">
    <property type="entry name" value="OTAase-like"/>
</dbReference>
<dbReference type="InterPro" id="IPR011059">
    <property type="entry name" value="Metal-dep_hydrolase_composite"/>
</dbReference>
<keyword evidence="4" id="KW-1185">Reference proteome</keyword>
<organism evidence="3 4">
    <name type="scientific">Chitinophaga arvensicola</name>
    <dbReference type="NCBI Taxonomy" id="29529"/>
    <lineage>
        <taxon>Bacteria</taxon>
        <taxon>Pseudomonadati</taxon>
        <taxon>Bacteroidota</taxon>
        <taxon>Chitinophagia</taxon>
        <taxon>Chitinophagales</taxon>
        <taxon>Chitinophagaceae</taxon>
        <taxon>Chitinophaga</taxon>
    </lineage>
</organism>